<sequence length="64" mass="7141">MRAWIRAQNLAVCVNLVASTTDTRALAAGSSILIWFKIEYLEWARAAPSPEPGQVREEAAIRDR</sequence>
<evidence type="ECO:0000313" key="1">
    <source>
        <dbReference type="EMBL" id="BDE95396.1"/>
    </source>
</evidence>
<dbReference type="Proteomes" id="UP001320544">
    <property type="component" value="Chromosome"/>
</dbReference>
<name>A0ABN6MGE2_9ACTN</name>
<dbReference type="EMBL" id="AP025564">
    <property type="protein sequence ID" value="BDE95396.1"/>
    <property type="molecule type" value="Genomic_DNA"/>
</dbReference>
<accession>A0ABN6MGE2</accession>
<proteinExistence type="predicted"/>
<keyword evidence="2" id="KW-1185">Reference proteome</keyword>
<evidence type="ECO:0000313" key="2">
    <source>
        <dbReference type="Proteomes" id="UP001320544"/>
    </source>
</evidence>
<gene>
    <name evidence="1" type="ORF">CE91St30_07290</name>
</gene>
<organism evidence="1 2">
    <name type="scientific">Raoultibacter timonensis</name>
    <dbReference type="NCBI Taxonomy" id="1907662"/>
    <lineage>
        <taxon>Bacteria</taxon>
        <taxon>Bacillati</taxon>
        <taxon>Actinomycetota</taxon>
        <taxon>Coriobacteriia</taxon>
        <taxon>Eggerthellales</taxon>
        <taxon>Eggerthellaceae</taxon>
        <taxon>Raoultibacter</taxon>
    </lineage>
</organism>
<reference evidence="1 2" key="1">
    <citation type="submission" date="2022-01" db="EMBL/GenBank/DDBJ databases">
        <title>Novel bile acid biosynthetic pathways are enriched in the microbiome of centenarians.</title>
        <authorList>
            <person name="Sato Y."/>
            <person name="Atarashi K."/>
            <person name="Plichta R.D."/>
            <person name="Arai Y."/>
            <person name="Sasajima S."/>
            <person name="Kearney M.S."/>
            <person name="Suda W."/>
            <person name="Takeshita K."/>
            <person name="Sasaki T."/>
            <person name="Okamoto S."/>
            <person name="Skelly N.A."/>
            <person name="Okamura Y."/>
            <person name="Vlamakis H."/>
            <person name="Li Y."/>
            <person name="Tanoue T."/>
            <person name="Takei H."/>
            <person name="Nittono H."/>
            <person name="Narushima S."/>
            <person name="Irie J."/>
            <person name="Itoh H."/>
            <person name="Moriya K."/>
            <person name="Sugiura Y."/>
            <person name="Suematsu M."/>
            <person name="Moritoki N."/>
            <person name="Shibata S."/>
            <person name="Littman R.D."/>
            <person name="Fischbach A.M."/>
            <person name="Uwamino Y."/>
            <person name="Inoue T."/>
            <person name="Honda A."/>
            <person name="Hattori M."/>
            <person name="Murai T."/>
            <person name="Xavier J.R."/>
            <person name="Hirose N."/>
            <person name="Honda K."/>
        </authorList>
    </citation>
    <scope>NUCLEOTIDE SEQUENCE [LARGE SCALE GENOMIC DNA]</scope>
    <source>
        <strain evidence="1 2">CE91-St30</strain>
    </source>
</reference>
<protein>
    <submittedName>
        <fullName evidence="1">Uncharacterized protein</fullName>
    </submittedName>
</protein>